<reference evidence="3" key="1">
    <citation type="submission" date="2019-11" db="EMBL/GenBank/DDBJ databases">
        <title>Complete genome sequence of Corynebacterium kalinowskii 1959, a novel Corynebacterium species isolated from soil of a small paddock in Vilsendorf, Germany.</title>
        <authorList>
            <person name="Schaffert L."/>
            <person name="Ruwe M."/>
            <person name="Milse J."/>
            <person name="Hanuschka K."/>
            <person name="Ortseifen V."/>
            <person name="Droste J."/>
            <person name="Brandt D."/>
            <person name="Schlueter L."/>
            <person name="Kutter Y."/>
            <person name="Vinke S."/>
            <person name="Viehoefer P."/>
            <person name="Jacob L."/>
            <person name="Luebke N.-C."/>
            <person name="Schulte-Berndt E."/>
            <person name="Hain C."/>
            <person name="Linder M."/>
            <person name="Schmidt P."/>
            <person name="Wollenschlaeger L."/>
            <person name="Luttermann T."/>
            <person name="Thieme E."/>
            <person name="Hassa J."/>
            <person name="Haak M."/>
            <person name="Wittchen M."/>
            <person name="Mentz A."/>
            <person name="Persicke M."/>
            <person name="Busche T."/>
            <person name="Ruckert C."/>
        </authorList>
    </citation>
    <scope>NUCLEOTIDE SEQUENCE [LARGE SCALE GENOMIC DNA]</scope>
    <source>
        <strain evidence="3">1959</strain>
    </source>
</reference>
<gene>
    <name evidence="2" type="ORF">CKALI_01500</name>
</gene>
<keyword evidence="1" id="KW-0812">Transmembrane</keyword>
<organism evidence="2 3">
    <name type="scientific">Corynebacterium kalinowskii</name>
    <dbReference type="NCBI Taxonomy" id="2675216"/>
    <lineage>
        <taxon>Bacteria</taxon>
        <taxon>Bacillati</taxon>
        <taxon>Actinomycetota</taxon>
        <taxon>Actinomycetes</taxon>
        <taxon>Mycobacteriales</taxon>
        <taxon>Corynebacteriaceae</taxon>
        <taxon>Corynebacterium</taxon>
    </lineage>
</organism>
<keyword evidence="1" id="KW-0472">Membrane</keyword>
<evidence type="ECO:0000313" key="3">
    <source>
        <dbReference type="Proteomes" id="UP000427071"/>
    </source>
</evidence>
<sequence>MLLAAVAMFLTPIPLYLDTIGCVPAAVLLGSRYGAFVAGMTALLLYRWRPALLPLAIVLSALFTGIVATIISTPIALYFAGNITSANEGVNYTVLENLLGSLFGPPVSDGTPSDLLNKLVVFWIVVGVIRLLQRTSVLKSLSSLSLDPMQH</sequence>
<keyword evidence="3" id="KW-1185">Reference proteome</keyword>
<feature type="transmembrane region" description="Helical" evidence="1">
    <location>
        <begin position="53"/>
        <end position="80"/>
    </location>
</feature>
<accession>A0A6B8VDR3</accession>
<dbReference type="Proteomes" id="UP000427071">
    <property type="component" value="Chromosome"/>
</dbReference>
<dbReference type="AlphaFoldDB" id="A0A6B8VDR3"/>
<proteinExistence type="predicted"/>
<dbReference type="KEGG" id="ckw:CKALI_01500"/>
<dbReference type="EMBL" id="CP046452">
    <property type="protein sequence ID" value="QGU01199.1"/>
    <property type="molecule type" value="Genomic_DNA"/>
</dbReference>
<feature type="transmembrane region" description="Helical" evidence="1">
    <location>
        <begin position="115"/>
        <end position="132"/>
    </location>
</feature>
<evidence type="ECO:0000313" key="2">
    <source>
        <dbReference type="EMBL" id="QGU01199.1"/>
    </source>
</evidence>
<protein>
    <submittedName>
        <fullName evidence="2">Uncharacterized protein</fullName>
    </submittedName>
</protein>
<name>A0A6B8VDR3_9CORY</name>
<keyword evidence="1" id="KW-1133">Transmembrane helix</keyword>
<evidence type="ECO:0000256" key="1">
    <source>
        <dbReference type="SAM" id="Phobius"/>
    </source>
</evidence>